<dbReference type="Gene3D" id="3.30.565.10">
    <property type="entry name" value="Histidine kinase-like ATPase, C-terminal domain"/>
    <property type="match status" value="1"/>
</dbReference>
<dbReference type="GO" id="GO:0000155">
    <property type="term" value="F:phosphorelay sensor kinase activity"/>
    <property type="evidence" value="ECO:0007669"/>
    <property type="project" value="InterPro"/>
</dbReference>
<dbReference type="SUPFAM" id="SSF47384">
    <property type="entry name" value="Homodimeric domain of signal transducing histidine kinase"/>
    <property type="match status" value="1"/>
</dbReference>
<evidence type="ECO:0000313" key="9">
    <source>
        <dbReference type="EMBL" id="SIS82229.1"/>
    </source>
</evidence>
<feature type="transmembrane region" description="Helical" evidence="7">
    <location>
        <begin position="20"/>
        <end position="41"/>
    </location>
</feature>
<dbReference type="SMART" id="SM00388">
    <property type="entry name" value="HisKA"/>
    <property type="match status" value="1"/>
</dbReference>
<dbReference type="InterPro" id="IPR036097">
    <property type="entry name" value="HisK_dim/P_sf"/>
</dbReference>
<dbReference type="CDD" id="cd00075">
    <property type="entry name" value="HATPase"/>
    <property type="match status" value="1"/>
</dbReference>
<dbReference type="InterPro" id="IPR004358">
    <property type="entry name" value="Sig_transdc_His_kin-like_C"/>
</dbReference>
<dbReference type="OrthoDB" id="9804645at2"/>
<dbReference type="SMART" id="SM00387">
    <property type="entry name" value="HATPase_c"/>
    <property type="match status" value="1"/>
</dbReference>
<dbReference type="EMBL" id="FTOR01000001">
    <property type="protein sequence ID" value="SIS82229.1"/>
    <property type="molecule type" value="Genomic_DNA"/>
</dbReference>
<organism evidence="9 10">
    <name type="scientific">Filimonas lacunae</name>
    <dbReference type="NCBI Taxonomy" id="477680"/>
    <lineage>
        <taxon>Bacteria</taxon>
        <taxon>Pseudomonadati</taxon>
        <taxon>Bacteroidota</taxon>
        <taxon>Chitinophagia</taxon>
        <taxon>Chitinophagales</taxon>
        <taxon>Chitinophagaceae</taxon>
        <taxon>Filimonas</taxon>
    </lineage>
</organism>
<dbReference type="CDD" id="cd00082">
    <property type="entry name" value="HisKA"/>
    <property type="match status" value="1"/>
</dbReference>
<proteinExistence type="predicted"/>
<dbReference type="AlphaFoldDB" id="A0A173MQQ9"/>
<evidence type="ECO:0000256" key="4">
    <source>
        <dbReference type="ARBA" id="ARBA00022679"/>
    </source>
</evidence>
<feature type="domain" description="Histidine kinase" evidence="8">
    <location>
        <begin position="268"/>
        <end position="483"/>
    </location>
</feature>
<evidence type="ECO:0000256" key="2">
    <source>
        <dbReference type="ARBA" id="ARBA00012438"/>
    </source>
</evidence>
<dbReference type="KEGG" id="fln:FLA_6045"/>
<evidence type="ECO:0000256" key="5">
    <source>
        <dbReference type="ARBA" id="ARBA00022777"/>
    </source>
</evidence>
<dbReference type="PROSITE" id="PS50109">
    <property type="entry name" value="HIS_KIN"/>
    <property type="match status" value="1"/>
</dbReference>
<keyword evidence="7" id="KW-1133">Transmembrane helix</keyword>
<keyword evidence="4" id="KW-0808">Transferase</keyword>
<keyword evidence="6" id="KW-0902">Two-component regulatory system</keyword>
<dbReference type="Gene3D" id="1.10.287.130">
    <property type="match status" value="1"/>
</dbReference>
<feature type="transmembrane region" description="Helical" evidence="7">
    <location>
        <begin position="231"/>
        <end position="253"/>
    </location>
</feature>
<evidence type="ECO:0000256" key="7">
    <source>
        <dbReference type="SAM" id="Phobius"/>
    </source>
</evidence>
<evidence type="ECO:0000256" key="1">
    <source>
        <dbReference type="ARBA" id="ARBA00000085"/>
    </source>
</evidence>
<dbReference type="PRINTS" id="PR00344">
    <property type="entry name" value="BCTRLSENSOR"/>
</dbReference>
<evidence type="ECO:0000256" key="6">
    <source>
        <dbReference type="ARBA" id="ARBA00023012"/>
    </source>
</evidence>
<keyword evidence="10" id="KW-1185">Reference proteome</keyword>
<dbReference type="STRING" id="477680.SAMN05421788_1011422"/>
<reference evidence="10" key="1">
    <citation type="submission" date="2017-01" db="EMBL/GenBank/DDBJ databases">
        <authorList>
            <person name="Varghese N."/>
            <person name="Submissions S."/>
        </authorList>
    </citation>
    <scope>NUCLEOTIDE SEQUENCE [LARGE SCALE GENOMIC DNA]</scope>
    <source>
        <strain evidence="10">DSM 21054</strain>
    </source>
</reference>
<keyword evidence="7" id="KW-0472">Membrane</keyword>
<keyword evidence="5 9" id="KW-0418">Kinase</keyword>
<dbReference type="SUPFAM" id="SSF55874">
    <property type="entry name" value="ATPase domain of HSP90 chaperone/DNA topoisomerase II/histidine kinase"/>
    <property type="match status" value="1"/>
</dbReference>
<protein>
    <recommendedName>
        <fullName evidence="2">histidine kinase</fullName>
        <ecNumber evidence="2">2.7.13.3</ecNumber>
    </recommendedName>
</protein>
<keyword evidence="3" id="KW-0597">Phosphoprotein</keyword>
<dbReference type="InterPro" id="IPR036890">
    <property type="entry name" value="HATPase_C_sf"/>
</dbReference>
<sequence>MRSTQRAHRMKKSSLTTYKLISILSLLILSSVQFFLVYNTYELKNQQYYLSEKTIISDEYAQSIRNDKAFPGGAAIIDKYIQGSMHEIESLHNRKAPNFNQFKEQLLNNMFAELRQKNNMDSLLQAIQKKQHLNPYLKYLLTISKLDVAFQGNSYVPLYTSQQYYHGIDSAIQTVNGIVIGGTLEHGNDHNRVIALTVSSASNYSYRITFNLYVDSYNRRLAILNQMMPTFGLSLFAILSVVLLFFITFRNWIKQKKIAEMKSDFVNSITHEFHTPLAAIIVANKNLQNDKVIENRGNIKPLTDIIQRQSDRLKTLFEQVLDITSRQNLQLQKKEHALHVLLEDILLDYRLKITDETILLTFNKNAADDTIKADAFWLTTMLDNIFDNAIKYNASSSKKIDVSTYNEGNRLLLVIEDNGIGMSPEIKKHIFEKFYRHPGVLKHTTGLGLGLFYVKLCIDAHEWHIEIESTPEQGSRFIIIIPQ</sequence>
<evidence type="ECO:0000313" key="10">
    <source>
        <dbReference type="Proteomes" id="UP000186917"/>
    </source>
</evidence>
<dbReference type="Proteomes" id="UP000186917">
    <property type="component" value="Unassembled WGS sequence"/>
</dbReference>
<dbReference type="InterPro" id="IPR050736">
    <property type="entry name" value="Sensor_HK_Regulatory"/>
</dbReference>
<gene>
    <name evidence="9" type="ORF">SAMN05421788_1011422</name>
</gene>
<evidence type="ECO:0000256" key="3">
    <source>
        <dbReference type="ARBA" id="ARBA00022553"/>
    </source>
</evidence>
<dbReference type="PANTHER" id="PTHR43711">
    <property type="entry name" value="TWO-COMPONENT HISTIDINE KINASE"/>
    <property type="match status" value="1"/>
</dbReference>
<keyword evidence="7" id="KW-0812">Transmembrane</keyword>
<dbReference type="PANTHER" id="PTHR43711:SF1">
    <property type="entry name" value="HISTIDINE KINASE 1"/>
    <property type="match status" value="1"/>
</dbReference>
<dbReference type="Pfam" id="PF00512">
    <property type="entry name" value="HisKA"/>
    <property type="match status" value="1"/>
</dbReference>
<dbReference type="InterPro" id="IPR005467">
    <property type="entry name" value="His_kinase_dom"/>
</dbReference>
<dbReference type="InterPro" id="IPR003661">
    <property type="entry name" value="HisK_dim/P_dom"/>
</dbReference>
<evidence type="ECO:0000259" key="8">
    <source>
        <dbReference type="PROSITE" id="PS50109"/>
    </source>
</evidence>
<dbReference type="EC" id="2.7.13.3" evidence="2"/>
<dbReference type="Pfam" id="PF02518">
    <property type="entry name" value="HATPase_c"/>
    <property type="match status" value="1"/>
</dbReference>
<dbReference type="InterPro" id="IPR003594">
    <property type="entry name" value="HATPase_dom"/>
</dbReference>
<comment type="catalytic activity">
    <reaction evidence="1">
        <text>ATP + protein L-histidine = ADP + protein N-phospho-L-histidine.</text>
        <dbReference type="EC" id="2.7.13.3"/>
    </reaction>
</comment>
<dbReference type="RefSeq" id="WP_076376988.1">
    <property type="nucleotide sequence ID" value="NZ_AP017422.1"/>
</dbReference>
<name>A0A173MQQ9_9BACT</name>
<accession>A0A173MQQ9</accession>